<reference evidence="8" key="1">
    <citation type="submission" date="2022-12" db="EMBL/GenBank/DDBJ databases">
        <title>Clostridium sp. nov., isolated from industrial wastewater.</title>
        <authorList>
            <person name="Jiayan W."/>
        </authorList>
    </citation>
    <scope>NUCLEOTIDE SEQUENCE</scope>
    <source>
        <strain evidence="8">ZC22-4</strain>
    </source>
</reference>
<dbReference type="InterPro" id="IPR025944">
    <property type="entry name" value="Sigma_54_int_dom_CS"/>
</dbReference>
<dbReference type="Proteomes" id="UP001144612">
    <property type="component" value="Unassembled WGS sequence"/>
</dbReference>
<evidence type="ECO:0000256" key="2">
    <source>
        <dbReference type="ARBA" id="ARBA00022840"/>
    </source>
</evidence>
<dbReference type="InterPro" id="IPR002078">
    <property type="entry name" value="Sigma_54_int"/>
</dbReference>
<keyword evidence="5" id="KW-0804">Transcription</keyword>
<evidence type="ECO:0000256" key="1">
    <source>
        <dbReference type="ARBA" id="ARBA00022741"/>
    </source>
</evidence>
<dbReference type="SMART" id="SM00382">
    <property type="entry name" value="AAA"/>
    <property type="match status" value="1"/>
</dbReference>
<keyword evidence="2" id="KW-0067">ATP-binding</keyword>
<dbReference type="InterPro" id="IPR035965">
    <property type="entry name" value="PAS-like_dom_sf"/>
</dbReference>
<dbReference type="PROSITE" id="PS00676">
    <property type="entry name" value="SIGMA54_INTERACT_2"/>
    <property type="match status" value="1"/>
</dbReference>
<keyword evidence="3" id="KW-0805">Transcription regulation</keyword>
<evidence type="ECO:0000313" key="8">
    <source>
        <dbReference type="EMBL" id="MCY6960141.1"/>
    </source>
</evidence>
<evidence type="ECO:0000313" key="9">
    <source>
        <dbReference type="Proteomes" id="UP001144612"/>
    </source>
</evidence>
<evidence type="ECO:0000256" key="4">
    <source>
        <dbReference type="ARBA" id="ARBA00023125"/>
    </source>
</evidence>
<dbReference type="InterPro" id="IPR009057">
    <property type="entry name" value="Homeodomain-like_sf"/>
</dbReference>
<organism evidence="8 9">
    <name type="scientific">Clostridium brassicae</name>
    <dbReference type="NCBI Taxonomy" id="2999072"/>
    <lineage>
        <taxon>Bacteria</taxon>
        <taxon>Bacillati</taxon>
        <taxon>Bacillota</taxon>
        <taxon>Clostridia</taxon>
        <taxon>Eubacteriales</taxon>
        <taxon>Clostridiaceae</taxon>
        <taxon>Clostridium</taxon>
    </lineage>
</organism>
<keyword evidence="6" id="KW-0175">Coiled coil</keyword>
<dbReference type="Gene3D" id="1.10.8.60">
    <property type="match status" value="1"/>
</dbReference>
<dbReference type="PROSITE" id="PS00675">
    <property type="entry name" value="SIGMA54_INTERACT_1"/>
    <property type="match status" value="1"/>
</dbReference>
<evidence type="ECO:0000256" key="3">
    <source>
        <dbReference type="ARBA" id="ARBA00023015"/>
    </source>
</evidence>
<dbReference type="InterPro" id="IPR025943">
    <property type="entry name" value="Sigma_54_int_dom_ATP-bd_2"/>
</dbReference>
<dbReference type="InterPro" id="IPR058031">
    <property type="entry name" value="AAA_lid_NorR"/>
</dbReference>
<proteinExistence type="predicted"/>
<dbReference type="PROSITE" id="PS00688">
    <property type="entry name" value="SIGMA54_INTERACT_3"/>
    <property type="match status" value="1"/>
</dbReference>
<dbReference type="Pfam" id="PF02954">
    <property type="entry name" value="HTH_8"/>
    <property type="match status" value="1"/>
</dbReference>
<keyword evidence="4" id="KW-0238">DNA-binding</keyword>
<dbReference type="PANTHER" id="PTHR32071">
    <property type="entry name" value="TRANSCRIPTIONAL REGULATORY PROTEIN"/>
    <property type="match status" value="1"/>
</dbReference>
<evidence type="ECO:0000259" key="7">
    <source>
        <dbReference type="PROSITE" id="PS50045"/>
    </source>
</evidence>
<name>A0ABT4DG01_9CLOT</name>
<evidence type="ECO:0000256" key="6">
    <source>
        <dbReference type="SAM" id="Coils"/>
    </source>
</evidence>
<dbReference type="SUPFAM" id="SSF55785">
    <property type="entry name" value="PYP-like sensor domain (PAS domain)"/>
    <property type="match status" value="1"/>
</dbReference>
<feature type="domain" description="Sigma-54 factor interaction" evidence="7">
    <location>
        <begin position="151"/>
        <end position="380"/>
    </location>
</feature>
<dbReference type="InterPro" id="IPR003593">
    <property type="entry name" value="AAA+_ATPase"/>
</dbReference>
<gene>
    <name evidence="8" type="ORF">OW729_16100</name>
</gene>
<dbReference type="PANTHER" id="PTHR32071:SF57">
    <property type="entry name" value="C4-DICARBOXYLATE TRANSPORT TRANSCRIPTIONAL REGULATORY PROTEIN DCTD"/>
    <property type="match status" value="1"/>
</dbReference>
<sequence>MINLNTKEFLEFCHSAFDNIPIAIDFLDKDGKMIYINKSFSDFLQIPIENMIGRIVTDINPTSKFMKSLKNKRADIATPHKFPNGKEAICHRIPIIDDRGNLVGGLGMILFEEIQNMKDILDKYELLNKELKLYKNEIAKFNKTTYSLDNIIGKSSSIIKCKNDVKKFAKVKFDVLIKGESGVGKELFAHAIHAESERHNMPFVRIDCSSIPESLLESEFFGYEEGSFTGTKKGGSIGKFELANGGTIFLDEIGEMPYHMQAKLLRVLQEKEIIRIGGKKVIPLDIRVISATNRNLEKMVIDGKFREDLYYRINVLSIEVPPLRERKEDMKFLVEEFLSNFHKELGILRKIPDNIMDILNEYLWPGNIRELKNVINKICVSADDVNVGINDLPEFFLQDSIKQNINLSGMGLNEVINAVEAETIKSALSQCNYNKSQAAKLLKIPRNTLYRKINELNIKDI</sequence>
<feature type="coiled-coil region" evidence="6">
    <location>
        <begin position="117"/>
        <end position="144"/>
    </location>
</feature>
<dbReference type="SUPFAM" id="SSF52540">
    <property type="entry name" value="P-loop containing nucleoside triphosphate hydrolases"/>
    <property type="match status" value="1"/>
</dbReference>
<dbReference type="Pfam" id="PF25601">
    <property type="entry name" value="AAA_lid_14"/>
    <property type="match status" value="1"/>
</dbReference>
<dbReference type="InterPro" id="IPR027417">
    <property type="entry name" value="P-loop_NTPase"/>
</dbReference>
<dbReference type="SUPFAM" id="SSF46689">
    <property type="entry name" value="Homeodomain-like"/>
    <property type="match status" value="1"/>
</dbReference>
<accession>A0ABT4DG01</accession>
<evidence type="ECO:0000256" key="5">
    <source>
        <dbReference type="ARBA" id="ARBA00023163"/>
    </source>
</evidence>
<dbReference type="PRINTS" id="PR01590">
    <property type="entry name" value="HTHFIS"/>
</dbReference>
<comment type="caution">
    <text evidence="8">The sequence shown here is derived from an EMBL/GenBank/DDBJ whole genome shotgun (WGS) entry which is preliminary data.</text>
</comment>
<dbReference type="Gene3D" id="3.30.450.20">
    <property type="entry name" value="PAS domain"/>
    <property type="match status" value="1"/>
</dbReference>
<dbReference type="EMBL" id="JAPQFJ010000021">
    <property type="protein sequence ID" value="MCY6960141.1"/>
    <property type="molecule type" value="Genomic_DNA"/>
</dbReference>
<dbReference type="PROSITE" id="PS50045">
    <property type="entry name" value="SIGMA54_INTERACT_4"/>
    <property type="match status" value="1"/>
</dbReference>
<keyword evidence="9" id="KW-1185">Reference proteome</keyword>
<dbReference type="Pfam" id="PF00158">
    <property type="entry name" value="Sigma54_activat"/>
    <property type="match status" value="1"/>
</dbReference>
<dbReference type="Gene3D" id="1.10.10.60">
    <property type="entry name" value="Homeodomain-like"/>
    <property type="match status" value="1"/>
</dbReference>
<dbReference type="RefSeq" id="WP_268062578.1">
    <property type="nucleotide sequence ID" value="NZ_JAPQFJ010000021.1"/>
</dbReference>
<dbReference type="InterPro" id="IPR025662">
    <property type="entry name" value="Sigma_54_int_dom_ATP-bd_1"/>
</dbReference>
<dbReference type="CDD" id="cd00009">
    <property type="entry name" value="AAA"/>
    <property type="match status" value="1"/>
</dbReference>
<keyword evidence="1" id="KW-0547">Nucleotide-binding</keyword>
<protein>
    <submittedName>
        <fullName evidence="8">Sigma 54-interacting transcriptional regulator</fullName>
    </submittedName>
</protein>
<dbReference type="Gene3D" id="3.40.50.300">
    <property type="entry name" value="P-loop containing nucleotide triphosphate hydrolases"/>
    <property type="match status" value="1"/>
</dbReference>
<dbReference type="InterPro" id="IPR002197">
    <property type="entry name" value="HTH_Fis"/>
</dbReference>